<reference evidence="2" key="1">
    <citation type="journal article" date="2008" name="Nature">
        <title>The amphioxus genome and the evolution of the chordate karyotype.</title>
        <authorList>
            <consortium name="US DOE Joint Genome Institute (JGI-PGF)"/>
            <person name="Putnam N.H."/>
            <person name="Butts T."/>
            <person name="Ferrier D.E.K."/>
            <person name="Furlong R.F."/>
            <person name="Hellsten U."/>
            <person name="Kawashima T."/>
            <person name="Robinson-Rechavi M."/>
            <person name="Shoguchi E."/>
            <person name="Terry A."/>
            <person name="Yu J.-K."/>
            <person name="Benito-Gutierrez E.L."/>
            <person name="Dubchak I."/>
            <person name="Garcia-Fernandez J."/>
            <person name="Gibson-Brown J.J."/>
            <person name="Grigoriev I.V."/>
            <person name="Horton A.C."/>
            <person name="de Jong P.J."/>
            <person name="Jurka J."/>
            <person name="Kapitonov V.V."/>
            <person name="Kohara Y."/>
            <person name="Kuroki Y."/>
            <person name="Lindquist E."/>
            <person name="Lucas S."/>
            <person name="Osoegawa K."/>
            <person name="Pennacchio L.A."/>
            <person name="Salamov A.A."/>
            <person name="Satou Y."/>
            <person name="Sauka-Spengler T."/>
            <person name="Schmutz J."/>
            <person name="Shin-I T."/>
            <person name="Toyoda A."/>
            <person name="Bronner-Fraser M."/>
            <person name="Fujiyama A."/>
            <person name="Holland L.Z."/>
            <person name="Holland P.W.H."/>
            <person name="Satoh N."/>
            <person name="Rokhsar D.S."/>
        </authorList>
    </citation>
    <scope>NUCLEOTIDE SEQUENCE [LARGE SCALE GENOMIC DNA]</scope>
    <source>
        <strain evidence="2">S238N-H82</strain>
        <tissue evidence="2">Testes</tissue>
    </source>
</reference>
<sequence length="200" mass="20730">MLELSHVSLTPLTGPDSRSRACPVGVRPACARILQPVCGQRAGLQGPAGMEAGIPAVPRPETRFLEVLVQLSPCSCPPCLALPPPPCLALPNPCLSPHLYGICQQPLLPRHSHSFLKVWVPVSLSCTAVPVPVPAPTPLPPTPCLALPNPCLSPICTGSVSTPHPSSPTQLPEGAGSAGFSFSSTANYLSTVKLGSSDFR</sequence>
<dbReference type="EMBL" id="GG666681">
    <property type="protein sequence ID" value="EEN43882.1"/>
    <property type="molecule type" value="Genomic_DNA"/>
</dbReference>
<protein>
    <submittedName>
        <fullName evidence="2">Uncharacterized protein</fullName>
    </submittedName>
</protein>
<evidence type="ECO:0000313" key="2">
    <source>
        <dbReference type="EMBL" id="EEN43882.1"/>
    </source>
</evidence>
<proteinExistence type="predicted"/>
<gene>
    <name evidence="2" type="ORF">BRAFLDRAFT_87258</name>
</gene>
<feature type="region of interest" description="Disordered" evidence="1">
    <location>
        <begin position="1"/>
        <end position="20"/>
    </location>
</feature>
<organism>
    <name type="scientific">Branchiostoma floridae</name>
    <name type="common">Florida lancelet</name>
    <name type="synonym">Amphioxus</name>
    <dbReference type="NCBI Taxonomy" id="7739"/>
    <lineage>
        <taxon>Eukaryota</taxon>
        <taxon>Metazoa</taxon>
        <taxon>Chordata</taxon>
        <taxon>Cephalochordata</taxon>
        <taxon>Leptocardii</taxon>
        <taxon>Amphioxiformes</taxon>
        <taxon>Branchiostomatidae</taxon>
        <taxon>Branchiostoma</taxon>
    </lineage>
</organism>
<evidence type="ECO:0000256" key="1">
    <source>
        <dbReference type="SAM" id="MobiDB-lite"/>
    </source>
</evidence>
<name>C3ZTZ6_BRAFL</name>
<accession>C3ZTZ6</accession>
<dbReference type="AlphaFoldDB" id="C3ZTZ6"/>
<dbReference type="InParanoid" id="C3ZTZ6"/>